<proteinExistence type="predicted"/>
<protein>
    <submittedName>
        <fullName evidence="1">Phenolic glucoside malonyltransferase 1-like</fullName>
    </submittedName>
</protein>
<name>A0ACC1X845_MELAZ</name>
<evidence type="ECO:0000313" key="1">
    <source>
        <dbReference type="EMBL" id="KAJ4707293.1"/>
    </source>
</evidence>
<reference evidence="1 2" key="1">
    <citation type="journal article" date="2023" name="Science">
        <title>Complex scaffold remodeling in plant triterpene biosynthesis.</title>
        <authorList>
            <person name="De La Pena R."/>
            <person name="Hodgson H."/>
            <person name="Liu J.C."/>
            <person name="Stephenson M.J."/>
            <person name="Martin A.C."/>
            <person name="Owen C."/>
            <person name="Harkess A."/>
            <person name="Leebens-Mack J."/>
            <person name="Jimenez L.E."/>
            <person name="Osbourn A."/>
            <person name="Sattely E.S."/>
        </authorList>
    </citation>
    <scope>NUCLEOTIDE SEQUENCE [LARGE SCALE GENOMIC DNA]</scope>
    <source>
        <strain evidence="2">cv. JPN11</strain>
        <tissue evidence="1">Leaf</tissue>
    </source>
</reference>
<organism evidence="1 2">
    <name type="scientific">Melia azedarach</name>
    <name type="common">Chinaberry tree</name>
    <dbReference type="NCBI Taxonomy" id="155640"/>
    <lineage>
        <taxon>Eukaryota</taxon>
        <taxon>Viridiplantae</taxon>
        <taxon>Streptophyta</taxon>
        <taxon>Embryophyta</taxon>
        <taxon>Tracheophyta</taxon>
        <taxon>Spermatophyta</taxon>
        <taxon>Magnoliopsida</taxon>
        <taxon>eudicotyledons</taxon>
        <taxon>Gunneridae</taxon>
        <taxon>Pentapetalae</taxon>
        <taxon>rosids</taxon>
        <taxon>malvids</taxon>
        <taxon>Sapindales</taxon>
        <taxon>Meliaceae</taxon>
        <taxon>Melia</taxon>
    </lineage>
</organism>
<gene>
    <name evidence="1" type="ORF">OWV82_020837</name>
</gene>
<dbReference type="Proteomes" id="UP001164539">
    <property type="component" value="Chromosome 11"/>
</dbReference>
<evidence type="ECO:0000313" key="2">
    <source>
        <dbReference type="Proteomes" id="UP001164539"/>
    </source>
</evidence>
<keyword evidence="2" id="KW-1185">Reference proteome</keyword>
<sequence length="377" mass="42510">MEASTNNRVKIQEVTKITPFSDQTTEVSLPLTYFDAFWFKLFPVERLFFYEITELTSDFFNSIILPKLKHSLSLTLLRYLPLAGNLMWPALAEKPAVYYFPNDGVSVTVAESDADFNNLTGNRIIREAVEFRHLTPQLSISDDKAAVTAIQITLFPNQGFSIGISTHHAVLDGKSSTLFVKAWAYMCKQLGNEEENASLLPELTPIFDRTVIKDLKGLDMVNYKRWQDWTISDSDTNKRSMKVIPSFVDVNKLVRATFELTNEDIMKLRNKLLSLSNVVNQSKQLHLSTYVLTLAYTFCCIVKARKEEGNRNVTFGISADCRSRLDPPIPSNYFGNCLGRLSEAAKASDFTEENGIAFVAEKLSDLIVKGLKGPGYH</sequence>
<accession>A0ACC1X845</accession>
<comment type="caution">
    <text evidence="1">The sequence shown here is derived from an EMBL/GenBank/DDBJ whole genome shotgun (WGS) entry which is preliminary data.</text>
</comment>
<dbReference type="EMBL" id="CM051404">
    <property type="protein sequence ID" value="KAJ4707293.1"/>
    <property type="molecule type" value="Genomic_DNA"/>
</dbReference>